<keyword evidence="3" id="KW-1185">Reference proteome</keyword>
<dbReference type="Proteomes" id="UP000634136">
    <property type="component" value="Unassembled WGS sequence"/>
</dbReference>
<comment type="caution">
    <text evidence="2">The sequence shown here is derived from an EMBL/GenBank/DDBJ whole genome shotgun (WGS) entry which is preliminary data.</text>
</comment>
<gene>
    <name evidence="2" type="ORF">G2W53_000756</name>
</gene>
<feature type="compositionally biased region" description="Polar residues" evidence="1">
    <location>
        <begin position="81"/>
        <end position="92"/>
    </location>
</feature>
<reference evidence="2" key="1">
    <citation type="submission" date="2020-09" db="EMBL/GenBank/DDBJ databases">
        <title>Genome-Enabled Discovery of Anthraquinone Biosynthesis in Senna tora.</title>
        <authorList>
            <person name="Kang S.-H."/>
            <person name="Pandey R.P."/>
            <person name="Lee C.-M."/>
            <person name="Sim J.-S."/>
            <person name="Jeong J.-T."/>
            <person name="Choi B.-S."/>
            <person name="Jung M."/>
            <person name="Ginzburg D."/>
            <person name="Zhao K."/>
            <person name="Won S.Y."/>
            <person name="Oh T.-J."/>
            <person name="Yu Y."/>
            <person name="Kim N.-H."/>
            <person name="Lee O.R."/>
            <person name="Lee T.-H."/>
            <person name="Bashyal P."/>
            <person name="Kim T.-S."/>
            <person name="Lee W.-H."/>
            <person name="Kawkins C."/>
            <person name="Kim C.-K."/>
            <person name="Kim J.S."/>
            <person name="Ahn B.O."/>
            <person name="Rhee S.Y."/>
            <person name="Sohng J.K."/>
        </authorList>
    </citation>
    <scope>NUCLEOTIDE SEQUENCE</scope>
    <source>
        <tissue evidence="2">Leaf</tissue>
    </source>
</reference>
<dbReference type="AlphaFoldDB" id="A0A835CI01"/>
<protein>
    <submittedName>
        <fullName evidence="2">RNA-binding protein 38-like isoform X1</fullName>
    </submittedName>
</protein>
<dbReference type="EMBL" id="JAAIUW010000001">
    <property type="protein sequence ID" value="KAF7843851.1"/>
    <property type="molecule type" value="Genomic_DNA"/>
</dbReference>
<feature type="compositionally biased region" description="Low complexity" evidence="1">
    <location>
        <begin position="68"/>
        <end position="80"/>
    </location>
</feature>
<name>A0A835CI01_9FABA</name>
<evidence type="ECO:0000313" key="2">
    <source>
        <dbReference type="EMBL" id="KAF7843851.1"/>
    </source>
</evidence>
<evidence type="ECO:0000256" key="1">
    <source>
        <dbReference type="SAM" id="MobiDB-lite"/>
    </source>
</evidence>
<proteinExistence type="predicted"/>
<feature type="region of interest" description="Disordered" evidence="1">
    <location>
        <begin position="68"/>
        <end position="111"/>
    </location>
</feature>
<sequence>MQNYYSVYGGQQFSPYYPSNLYPFYSQYAQSSQNDGFGIQFPQMVQFPNFVHEQHHYASTSQGILSFPSSMPLPTPTTSSEASRVQPTKVGTSASSQASIASASEQNSSST</sequence>
<feature type="compositionally biased region" description="Low complexity" evidence="1">
    <location>
        <begin position="93"/>
        <end position="111"/>
    </location>
</feature>
<accession>A0A835CI01</accession>
<evidence type="ECO:0000313" key="3">
    <source>
        <dbReference type="Proteomes" id="UP000634136"/>
    </source>
</evidence>
<organism evidence="2 3">
    <name type="scientific">Senna tora</name>
    <dbReference type="NCBI Taxonomy" id="362788"/>
    <lineage>
        <taxon>Eukaryota</taxon>
        <taxon>Viridiplantae</taxon>
        <taxon>Streptophyta</taxon>
        <taxon>Embryophyta</taxon>
        <taxon>Tracheophyta</taxon>
        <taxon>Spermatophyta</taxon>
        <taxon>Magnoliopsida</taxon>
        <taxon>eudicotyledons</taxon>
        <taxon>Gunneridae</taxon>
        <taxon>Pentapetalae</taxon>
        <taxon>rosids</taxon>
        <taxon>fabids</taxon>
        <taxon>Fabales</taxon>
        <taxon>Fabaceae</taxon>
        <taxon>Caesalpinioideae</taxon>
        <taxon>Cassia clade</taxon>
        <taxon>Senna</taxon>
    </lineage>
</organism>